<keyword evidence="2" id="KW-1185">Reference proteome</keyword>
<dbReference type="EMBL" id="RWIU01000005">
    <property type="protein sequence ID" value="RSK42497.1"/>
    <property type="molecule type" value="Genomic_DNA"/>
</dbReference>
<protein>
    <recommendedName>
        <fullName evidence="3">SMI1/KNR4 family protein</fullName>
    </recommendedName>
</protein>
<gene>
    <name evidence="1" type="ORF">EI293_16440</name>
</gene>
<proteinExistence type="predicted"/>
<reference evidence="1 2" key="1">
    <citation type="submission" date="2018-12" db="EMBL/GenBank/DDBJ databases">
        <authorList>
            <person name="Feng G."/>
            <person name="Zhu H."/>
        </authorList>
    </citation>
    <scope>NUCLEOTIDE SEQUENCE [LARGE SCALE GENOMIC DNA]</scope>
    <source>
        <strain evidence="1 2">LMG 26000</strain>
    </source>
</reference>
<organism evidence="1 2">
    <name type="scientific">Hymenobacter perfusus</name>
    <dbReference type="NCBI Taxonomy" id="1236770"/>
    <lineage>
        <taxon>Bacteria</taxon>
        <taxon>Pseudomonadati</taxon>
        <taxon>Bacteroidota</taxon>
        <taxon>Cytophagia</taxon>
        <taxon>Cytophagales</taxon>
        <taxon>Hymenobacteraceae</taxon>
        <taxon>Hymenobacter</taxon>
    </lineage>
</organism>
<sequence length="109" mass="12898">MIWHPISLEDLYDDILSAEVEMRGELERLWELVKIFPEKWQYDTYGSGEDSFWVVAVCGRRIIWYDDIEEHFCLSEYNTYGHFDKNTVHGVASGLQNNVQALLARIQFH</sequence>
<dbReference type="RefSeq" id="WP_125439627.1">
    <property type="nucleotide sequence ID" value="NZ_RWIU01000005.1"/>
</dbReference>
<evidence type="ECO:0000313" key="1">
    <source>
        <dbReference type="EMBL" id="RSK42497.1"/>
    </source>
</evidence>
<name>A0A3R9MHR5_9BACT</name>
<comment type="caution">
    <text evidence="1">The sequence shown here is derived from an EMBL/GenBank/DDBJ whole genome shotgun (WGS) entry which is preliminary data.</text>
</comment>
<evidence type="ECO:0000313" key="2">
    <source>
        <dbReference type="Proteomes" id="UP000270291"/>
    </source>
</evidence>
<accession>A0A3R9MHR5</accession>
<dbReference type="AlphaFoldDB" id="A0A3R9MHR5"/>
<evidence type="ECO:0008006" key="3">
    <source>
        <dbReference type="Google" id="ProtNLM"/>
    </source>
</evidence>
<dbReference type="Proteomes" id="UP000270291">
    <property type="component" value="Unassembled WGS sequence"/>
</dbReference>
<dbReference type="OrthoDB" id="8617543at2"/>